<name>A0AA41U2F7_9ACTN</name>
<protein>
    <submittedName>
        <fullName evidence="1">Uncharacterized protein</fullName>
    </submittedName>
</protein>
<organism evidence="1 2">
    <name type="scientific">Yinghuangia soli</name>
    <dbReference type="NCBI Taxonomy" id="2908204"/>
    <lineage>
        <taxon>Bacteria</taxon>
        <taxon>Bacillati</taxon>
        <taxon>Actinomycetota</taxon>
        <taxon>Actinomycetes</taxon>
        <taxon>Kitasatosporales</taxon>
        <taxon>Streptomycetaceae</taxon>
        <taxon>Yinghuangia</taxon>
    </lineage>
</organism>
<keyword evidence="2" id="KW-1185">Reference proteome</keyword>
<evidence type="ECO:0000313" key="1">
    <source>
        <dbReference type="EMBL" id="MCF2531748.1"/>
    </source>
</evidence>
<comment type="caution">
    <text evidence="1">The sequence shown here is derived from an EMBL/GenBank/DDBJ whole genome shotgun (WGS) entry which is preliminary data.</text>
</comment>
<reference evidence="1" key="1">
    <citation type="submission" date="2022-01" db="EMBL/GenBank/DDBJ databases">
        <title>Genome-Based Taxonomic Classification of the Phylum Actinobacteria.</title>
        <authorList>
            <person name="Gao Y."/>
        </authorList>
    </citation>
    <scope>NUCLEOTIDE SEQUENCE</scope>
    <source>
        <strain evidence="1">KLBMP 8922</strain>
    </source>
</reference>
<accession>A0AA41U2F7</accession>
<gene>
    <name evidence="1" type="ORF">LZ495_31650</name>
</gene>
<dbReference type="EMBL" id="JAKFHA010000026">
    <property type="protein sequence ID" value="MCF2531748.1"/>
    <property type="molecule type" value="Genomic_DNA"/>
</dbReference>
<sequence length="107" mass="11067">MLMVTRVPAALLVDTVSVTPYTGEGSHGPQYGTSAAVACLLTERTQLVRAPDGREVTSGASYITTPDHAPPPGSLVTLPGGRQTTVITVQRVGQGLPVPANSEVMLQ</sequence>
<dbReference type="Proteomes" id="UP001165378">
    <property type="component" value="Unassembled WGS sequence"/>
</dbReference>
<dbReference type="AlphaFoldDB" id="A0AA41U2F7"/>
<evidence type="ECO:0000313" key="2">
    <source>
        <dbReference type="Proteomes" id="UP001165378"/>
    </source>
</evidence>
<proteinExistence type="predicted"/>
<dbReference type="RefSeq" id="WP_235056396.1">
    <property type="nucleotide sequence ID" value="NZ_JAKFHA010000026.1"/>
</dbReference>